<feature type="region of interest" description="Disordered" evidence="1">
    <location>
        <begin position="1"/>
        <end position="41"/>
    </location>
</feature>
<evidence type="ECO:0000256" key="1">
    <source>
        <dbReference type="SAM" id="MobiDB-lite"/>
    </source>
</evidence>
<dbReference type="AlphaFoldDB" id="A0AAQ3U1G3"/>
<feature type="compositionally biased region" description="Basic and acidic residues" evidence="1">
    <location>
        <begin position="1"/>
        <end position="11"/>
    </location>
</feature>
<sequence>MSCREVHEHLRSSRGGRHKVEVSTGGKHISVTEGEERHAIS</sequence>
<protein>
    <submittedName>
        <fullName evidence="2">Uncharacterized protein</fullName>
    </submittedName>
</protein>
<evidence type="ECO:0000313" key="2">
    <source>
        <dbReference type="EMBL" id="WVZ83284.1"/>
    </source>
</evidence>
<reference evidence="2 3" key="1">
    <citation type="submission" date="2024-02" db="EMBL/GenBank/DDBJ databases">
        <title>High-quality chromosome-scale genome assembly of Pensacola bahiagrass (Paspalum notatum Flugge var. saurae).</title>
        <authorList>
            <person name="Vega J.M."/>
            <person name="Podio M."/>
            <person name="Orjuela J."/>
            <person name="Siena L.A."/>
            <person name="Pessino S.C."/>
            <person name="Combes M.C."/>
            <person name="Mariac C."/>
            <person name="Albertini E."/>
            <person name="Pupilli F."/>
            <person name="Ortiz J.P.A."/>
            <person name="Leblanc O."/>
        </authorList>
    </citation>
    <scope>NUCLEOTIDE SEQUENCE [LARGE SCALE GENOMIC DNA]</scope>
    <source>
        <strain evidence="2">R1</strain>
        <tissue evidence="2">Leaf</tissue>
    </source>
</reference>
<proteinExistence type="predicted"/>
<dbReference type="EMBL" id="CP144751">
    <property type="protein sequence ID" value="WVZ83284.1"/>
    <property type="molecule type" value="Genomic_DNA"/>
</dbReference>
<keyword evidence="3" id="KW-1185">Reference proteome</keyword>
<evidence type="ECO:0000313" key="3">
    <source>
        <dbReference type="Proteomes" id="UP001341281"/>
    </source>
</evidence>
<accession>A0AAQ3U1G3</accession>
<gene>
    <name evidence="2" type="ORF">U9M48_030450</name>
</gene>
<organism evidence="2 3">
    <name type="scientific">Paspalum notatum var. saurae</name>
    <dbReference type="NCBI Taxonomy" id="547442"/>
    <lineage>
        <taxon>Eukaryota</taxon>
        <taxon>Viridiplantae</taxon>
        <taxon>Streptophyta</taxon>
        <taxon>Embryophyta</taxon>
        <taxon>Tracheophyta</taxon>
        <taxon>Spermatophyta</taxon>
        <taxon>Magnoliopsida</taxon>
        <taxon>Liliopsida</taxon>
        <taxon>Poales</taxon>
        <taxon>Poaceae</taxon>
        <taxon>PACMAD clade</taxon>
        <taxon>Panicoideae</taxon>
        <taxon>Andropogonodae</taxon>
        <taxon>Paspaleae</taxon>
        <taxon>Paspalinae</taxon>
        <taxon>Paspalum</taxon>
    </lineage>
</organism>
<name>A0AAQ3U1G3_PASNO</name>
<dbReference type="Proteomes" id="UP001341281">
    <property type="component" value="Chromosome 07"/>
</dbReference>